<evidence type="ECO:0000313" key="1">
    <source>
        <dbReference type="EMBL" id="MED6282472.1"/>
    </source>
</evidence>
<name>A0ABU7E5P3_9TELE</name>
<gene>
    <name evidence="1" type="ORF">CHARACLAT_032478</name>
</gene>
<evidence type="ECO:0000313" key="2">
    <source>
        <dbReference type="Proteomes" id="UP001352852"/>
    </source>
</evidence>
<proteinExistence type="predicted"/>
<organism evidence="1 2">
    <name type="scientific">Characodon lateralis</name>
    <dbReference type="NCBI Taxonomy" id="208331"/>
    <lineage>
        <taxon>Eukaryota</taxon>
        <taxon>Metazoa</taxon>
        <taxon>Chordata</taxon>
        <taxon>Craniata</taxon>
        <taxon>Vertebrata</taxon>
        <taxon>Euteleostomi</taxon>
        <taxon>Actinopterygii</taxon>
        <taxon>Neopterygii</taxon>
        <taxon>Teleostei</taxon>
        <taxon>Neoteleostei</taxon>
        <taxon>Acanthomorphata</taxon>
        <taxon>Ovalentaria</taxon>
        <taxon>Atherinomorphae</taxon>
        <taxon>Cyprinodontiformes</taxon>
        <taxon>Goodeidae</taxon>
        <taxon>Characodon</taxon>
    </lineage>
</organism>
<protein>
    <submittedName>
        <fullName evidence="1">Uncharacterized protein</fullName>
    </submittedName>
</protein>
<dbReference type="Proteomes" id="UP001352852">
    <property type="component" value="Unassembled WGS sequence"/>
</dbReference>
<feature type="non-terminal residue" evidence="1">
    <location>
        <position position="150"/>
    </location>
</feature>
<reference evidence="1 2" key="1">
    <citation type="submission" date="2021-06" db="EMBL/GenBank/DDBJ databases">
        <authorList>
            <person name="Palmer J.M."/>
        </authorList>
    </citation>
    <scope>NUCLEOTIDE SEQUENCE [LARGE SCALE GENOMIC DNA]</scope>
    <source>
        <strain evidence="1 2">CL_MEX2019</strain>
        <tissue evidence="1">Muscle</tissue>
    </source>
</reference>
<dbReference type="EMBL" id="JAHUTJ010046817">
    <property type="protein sequence ID" value="MED6282472.1"/>
    <property type="molecule type" value="Genomic_DNA"/>
</dbReference>
<accession>A0ABU7E5P3</accession>
<keyword evidence="2" id="KW-1185">Reference proteome</keyword>
<sequence length="150" mass="16479">MESPGGALSSTPDRDTKKAGYSALPLGPVALFGKTPFAGLLRKAAEKAEAKPRKLRRQWSLSARCLSDVLYLPMPHRVGCGFNINGSRNIVIRSSCSRNKDCKGVSQHYHLCRCASSLMVLCTTQHVVVKLSNIRYVAPEIDCLTFQKTK</sequence>
<comment type="caution">
    <text evidence="1">The sequence shown here is derived from an EMBL/GenBank/DDBJ whole genome shotgun (WGS) entry which is preliminary data.</text>
</comment>